<dbReference type="AlphaFoldDB" id="A0A0C9ZJ53"/>
<evidence type="ECO:0000313" key="3">
    <source>
        <dbReference type="Proteomes" id="UP000054018"/>
    </source>
</evidence>
<evidence type="ECO:0000313" key="2">
    <source>
        <dbReference type="EMBL" id="KIK25974.1"/>
    </source>
</evidence>
<dbReference type="HOGENOM" id="CLU_2997317_0_0_1"/>
<protein>
    <submittedName>
        <fullName evidence="2">Uncharacterized protein</fullName>
    </submittedName>
</protein>
<evidence type="ECO:0000256" key="1">
    <source>
        <dbReference type="SAM" id="MobiDB-lite"/>
    </source>
</evidence>
<sequence>MNDFESHSKRSDRFVGACPRTSVQIIPGLGVGHRKKIKRKEEQKPIREVDDYNMKGA</sequence>
<proteinExistence type="predicted"/>
<gene>
    <name evidence="2" type="ORF">PISMIDRAFT_676501</name>
</gene>
<accession>A0A0C9ZJ53</accession>
<keyword evidence="3" id="KW-1185">Reference proteome</keyword>
<name>A0A0C9ZJ53_9AGAM</name>
<reference evidence="3" key="2">
    <citation type="submission" date="2015-01" db="EMBL/GenBank/DDBJ databases">
        <title>Evolutionary Origins and Diversification of the Mycorrhizal Mutualists.</title>
        <authorList>
            <consortium name="DOE Joint Genome Institute"/>
            <consortium name="Mycorrhizal Genomics Consortium"/>
            <person name="Kohler A."/>
            <person name="Kuo A."/>
            <person name="Nagy L.G."/>
            <person name="Floudas D."/>
            <person name="Copeland A."/>
            <person name="Barry K.W."/>
            <person name="Cichocki N."/>
            <person name="Veneault-Fourrey C."/>
            <person name="LaButti K."/>
            <person name="Lindquist E.A."/>
            <person name="Lipzen A."/>
            <person name="Lundell T."/>
            <person name="Morin E."/>
            <person name="Murat C."/>
            <person name="Riley R."/>
            <person name="Ohm R."/>
            <person name="Sun H."/>
            <person name="Tunlid A."/>
            <person name="Henrissat B."/>
            <person name="Grigoriev I.V."/>
            <person name="Hibbett D.S."/>
            <person name="Martin F."/>
        </authorList>
    </citation>
    <scope>NUCLEOTIDE SEQUENCE [LARGE SCALE GENOMIC DNA]</scope>
    <source>
        <strain evidence="3">441</strain>
    </source>
</reference>
<dbReference type="Proteomes" id="UP000054018">
    <property type="component" value="Unassembled WGS sequence"/>
</dbReference>
<dbReference type="EMBL" id="KN833704">
    <property type="protein sequence ID" value="KIK25974.1"/>
    <property type="molecule type" value="Genomic_DNA"/>
</dbReference>
<feature type="region of interest" description="Disordered" evidence="1">
    <location>
        <begin position="33"/>
        <end position="57"/>
    </location>
</feature>
<organism evidence="2 3">
    <name type="scientific">Pisolithus microcarpus 441</name>
    <dbReference type="NCBI Taxonomy" id="765257"/>
    <lineage>
        <taxon>Eukaryota</taxon>
        <taxon>Fungi</taxon>
        <taxon>Dikarya</taxon>
        <taxon>Basidiomycota</taxon>
        <taxon>Agaricomycotina</taxon>
        <taxon>Agaricomycetes</taxon>
        <taxon>Agaricomycetidae</taxon>
        <taxon>Boletales</taxon>
        <taxon>Sclerodermatineae</taxon>
        <taxon>Pisolithaceae</taxon>
        <taxon>Pisolithus</taxon>
    </lineage>
</organism>
<reference evidence="2 3" key="1">
    <citation type="submission" date="2014-04" db="EMBL/GenBank/DDBJ databases">
        <authorList>
            <consortium name="DOE Joint Genome Institute"/>
            <person name="Kuo A."/>
            <person name="Kohler A."/>
            <person name="Costa M.D."/>
            <person name="Nagy L.G."/>
            <person name="Floudas D."/>
            <person name="Copeland A."/>
            <person name="Barry K.W."/>
            <person name="Cichocki N."/>
            <person name="Veneault-Fourrey C."/>
            <person name="LaButti K."/>
            <person name="Lindquist E.A."/>
            <person name="Lipzen A."/>
            <person name="Lundell T."/>
            <person name="Morin E."/>
            <person name="Murat C."/>
            <person name="Sun H."/>
            <person name="Tunlid A."/>
            <person name="Henrissat B."/>
            <person name="Grigoriev I.V."/>
            <person name="Hibbett D.S."/>
            <person name="Martin F."/>
            <person name="Nordberg H.P."/>
            <person name="Cantor M.N."/>
            <person name="Hua S.X."/>
        </authorList>
    </citation>
    <scope>NUCLEOTIDE SEQUENCE [LARGE SCALE GENOMIC DNA]</scope>
    <source>
        <strain evidence="2 3">441</strain>
    </source>
</reference>
<feature type="compositionally biased region" description="Basic and acidic residues" evidence="1">
    <location>
        <begin position="39"/>
        <end position="57"/>
    </location>
</feature>